<dbReference type="FunFam" id="3.40.50.720:FF:000084">
    <property type="entry name" value="Short-chain dehydrogenase reductase"/>
    <property type="match status" value="1"/>
</dbReference>
<keyword evidence="2" id="KW-0560">Oxidoreductase</keyword>
<proteinExistence type="inferred from homology"/>
<dbReference type="PRINTS" id="PR00080">
    <property type="entry name" value="SDRFAMILY"/>
</dbReference>
<dbReference type="SUPFAM" id="SSF51735">
    <property type="entry name" value="NAD(P)-binding Rossmann-fold domains"/>
    <property type="match status" value="1"/>
</dbReference>
<dbReference type="AlphaFoldDB" id="A0A3M8SP76"/>
<dbReference type="PRINTS" id="PR00081">
    <property type="entry name" value="GDHRDH"/>
</dbReference>
<feature type="region of interest" description="Disordered" evidence="3">
    <location>
        <begin position="1"/>
        <end position="71"/>
    </location>
</feature>
<sequence>MAAHRKPATTPKQPTTSPAPTIARTVARQRAIQRAVDAADAASSNKKPGAGKPVQAGPRVQPRNPMPAQHLVKPGNEHELELQPRFLAPDYRGSGKLDGMCAIVTGGDSGIGRAVAVLFAREGADVAVLYLSEHADAKATASLVELEGRQCMTIAGDVKDPAFCERAVGEVVHRFGRLDILVNNAAFQQHCASLTDLSDAHLQETLQTNIAGYFHMARAALPHLPKGGSIINSGSETGLFGSEGLLDYAATKGAIHAFTKSLASQLLTRGIRVNAVAPGPVWTPLNPADRPASDVAKFGQDSDMGRPAQPEEISPAYVFLASPVCASYVNGVILPVMGGPRG</sequence>
<comment type="similarity">
    <text evidence="1">Belongs to the short-chain dehydrogenases/reductases (SDR) family.</text>
</comment>
<evidence type="ECO:0000256" key="2">
    <source>
        <dbReference type="ARBA" id="ARBA00023002"/>
    </source>
</evidence>
<dbReference type="NCBIfam" id="NF005214">
    <property type="entry name" value="PRK06701.1"/>
    <property type="match status" value="1"/>
</dbReference>
<dbReference type="OrthoDB" id="9809287at2"/>
<feature type="compositionally biased region" description="Low complexity" evidence="3">
    <location>
        <begin position="21"/>
        <end position="42"/>
    </location>
</feature>
<dbReference type="Pfam" id="PF13561">
    <property type="entry name" value="adh_short_C2"/>
    <property type="match status" value="1"/>
</dbReference>
<dbReference type="PANTHER" id="PTHR48107">
    <property type="entry name" value="NADPH-DEPENDENT ALDEHYDE REDUCTASE-LIKE PROTEIN, CHLOROPLASTIC-RELATED"/>
    <property type="match status" value="1"/>
</dbReference>
<dbReference type="InterPro" id="IPR002347">
    <property type="entry name" value="SDR_fam"/>
</dbReference>
<dbReference type="InterPro" id="IPR020904">
    <property type="entry name" value="Sc_DH/Rdtase_CS"/>
</dbReference>
<keyword evidence="5" id="KW-1185">Reference proteome</keyword>
<reference evidence="4 5" key="1">
    <citation type="submission" date="2018-11" db="EMBL/GenBank/DDBJ databases">
        <title>Lysobacter cryohumiis sp. nov., isolated from soil in the Tianshan Mountains, Xinjiang, China.</title>
        <authorList>
            <person name="Luo Y."/>
            <person name="Sheng H."/>
        </authorList>
    </citation>
    <scope>NUCLEOTIDE SEQUENCE [LARGE SCALE GENOMIC DNA]</scope>
    <source>
        <strain evidence="4 5">ZS60</strain>
    </source>
</reference>
<accession>A0A3M8SP76</accession>
<comment type="caution">
    <text evidence="4">The sequence shown here is derived from an EMBL/GenBank/DDBJ whole genome shotgun (WGS) entry which is preliminary data.</text>
</comment>
<feature type="compositionally biased region" description="Polar residues" evidence="3">
    <location>
        <begin position="10"/>
        <end position="19"/>
    </location>
</feature>
<organism evidence="4 5">
    <name type="scientific">Montanilutibacter psychrotolerans</name>
    <dbReference type="NCBI Taxonomy" id="1327343"/>
    <lineage>
        <taxon>Bacteria</taxon>
        <taxon>Pseudomonadati</taxon>
        <taxon>Pseudomonadota</taxon>
        <taxon>Gammaproteobacteria</taxon>
        <taxon>Lysobacterales</taxon>
        <taxon>Lysobacteraceae</taxon>
        <taxon>Montanilutibacter</taxon>
    </lineage>
</organism>
<dbReference type="Proteomes" id="UP000267049">
    <property type="component" value="Unassembled WGS sequence"/>
</dbReference>
<dbReference type="Gene3D" id="3.40.50.720">
    <property type="entry name" value="NAD(P)-binding Rossmann-like Domain"/>
    <property type="match status" value="1"/>
</dbReference>
<dbReference type="GO" id="GO:0016614">
    <property type="term" value="F:oxidoreductase activity, acting on CH-OH group of donors"/>
    <property type="evidence" value="ECO:0007669"/>
    <property type="project" value="UniProtKB-ARBA"/>
</dbReference>
<evidence type="ECO:0000256" key="3">
    <source>
        <dbReference type="SAM" id="MobiDB-lite"/>
    </source>
</evidence>
<evidence type="ECO:0000313" key="4">
    <source>
        <dbReference type="EMBL" id="RNF83111.1"/>
    </source>
</evidence>
<gene>
    <name evidence="4" type="ORF">EER27_11365</name>
</gene>
<dbReference type="PANTHER" id="PTHR48107:SF16">
    <property type="entry name" value="NADPH-DEPENDENT ALDEHYDE REDUCTASE 1, CHLOROPLASTIC"/>
    <property type="match status" value="1"/>
</dbReference>
<dbReference type="EMBL" id="RIBS01000005">
    <property type="protein sequence ID" value="RNF83111.1"/>
    <property type="molecule type" value="Genomic_DNA"/>
</dbReference>
<dbReference type="InterPro" id="IPR036291">
    <property type="entry name" value="NAD(P)-bd_dom_sf"/>
</dbReference>
<evidence type="ECO:0000256" key="1">
    <source>
        <dbReference type="ARBA" id="ARBA00006484"/>
    </source>
</evidence>
<evidence type="ECO:0000313" key="5">
    <source>
        <dbReference type="Proteomes" id="UP000267049"/>
    </source>
</evidence>
<name>A0A3M8SP76_9GAMM</name>
<protein>
    <submittedName>
        <fullName evidence="4">SDR family oxidoreductase</fullName>
    </submittedName>
</protein>
<dbReference type="PROSITE" id="PS00061">
    <property type="entry name" value="ADH_SHORT"/>
    <property type="match status" value="1"/>
</dbReference>